<keyword evidence="3" id="KW-0804">Transcription</keyword>
<protein>
    <recommendedName>
        <fullName evidence="6">BZIP domain-containing protein</fullName>
    </recommendedName>
</protein>
<dbReference type="InterPro" id="IPR004827">
    <property type="entry name" value="bZIP"/>
</dbReference>
<proteinExistence type="predicted"/>
<accession>A0AAD5UCX4</accession>
<reference evidence="7" key="1">
    <citation type="submission" date="2020-05" db="EMBL/GenBank/DDBJ databases">
        <title>Phylogenomic resolution of chytrid fungi.</title>
        <authorList>
            <person name="Stajich J.E."/>
            <person name="Amses K."/>
            <person name="Simmons R."/>
            <person name="Seto K."/>
            <person name="Myers J."/>
            <person name="Bonds A."/>
            <person name="Quandt C.A."/>
            <person name="Barry K."/>
            <person name="Liu P."/>
            <person name="Grigoriev I."/>
            <person name="Longcore J.E."/>
            <person name="James T.Y."/>
        </authorList>
    </citation>
    <scope>NUCLEOTIDE SEQUENCE</scope>
    <source>
        <strain evidence="7">PLAUS21</strain>
    </source>
</reference>
<dbReference type="InterPro" id="IPR051027">
    <property type="entry name" value="bZIP_transcription_factors"/>
</dbReference>
<dbReference type="GO" id="GO:0005634">
    <property type="term" value="C:nucleus"/>
    <property type="evidence" value="ECO:0007669"/>
    <property type="project" value="UniProtKB-SubCell"/>
</dbReference>
<gene>
    <name evidence="7" type="ORF">HK103_007146</name>
</gene>
<dbReference type="CDD" id="cd14687">
    <property type="entry name" value="bZIP_ATF2"/>
    <property type="match status" value="1"/>
</dbReference>
<evidence type="ECO:0000256" key="1">
    <source>
        <dbReference type="ARBA" id="ARBA00004123"/>
    </source>
</evidence>
<dbReference type="PANTHER" id="PTHR19304">
    <property type="entry name" value="CYCLIC-AMP RESPONSE ELEMENT BINDING PROTEIN"/>
    <property type="match status" value="1"/>
</dbReference>
<dbReference type="Pfam" id="PF00170">
    <property type="entry name" value="bZIP_1"/>
    <property type="match status" value="1"/>
</dbReference>
<dbReference type="Proteomes" id="UP001210925">
    <property type="component" value="Unassembled WGS sequence"/>
</dbReference>
<keyword evidence="2" id="KW-0805">Transcription regulation</keyword>
<evidence type="ECO:0000259" key="6">
    <source>
        <dbReference type="PROSITE" id="PS50217"/>
    </source>
</evidence>
<comment type="caution">
    <text evidence="7">The sequence shown here is derived from an EMBL/GenBank/DDBJ whole genome shotgun (WGS) entry which is preliminary data.</text>
</comment>
<evidence type="ECO:0000313" key="8">
    <source>
        <dbReference type="Proteomes" id="UP001210925"/>
    </source>
</evidence>
<dbReference type="SMART" id="SM00338">
    <property type="entry name" value="BRLZ"/>
    <property type="match status" value="1"/>
</dbReference>
<feature type="domain" description="BZIP" evidence="6">
    <location>
        <begin position="167"/>
        <end position="230"/>
    </location>
</feature>
<comment type="subcellular location">
    <subcellularLocation>
        <location evidence="1">Nucleus</location>
    </subcellularLocation>
</comment>
<keyword evidence="8" id="KW-1185">Reference proteome</keyword>
<evidence type="ECO:0000256" key="5">
    <source>
        <dbReference type="SAM" id="Coils"/>
    </source>
</evidence>
<dbReference type="GO" id="GO:0003700">
    <property type="term" value="F:DNA-binding transcription factor activity"/>
    <property type="evidence" value="ECO:0007669"/>
    <property type="project" value="InterPro"/>
</dbReference>
<organism evidence="7 8">
    <name type="scientific">Boothiomyces macroporosus</name>
    <dbReference type="NCBI Taxonomy" id="261099"/>
    <lineage>
        <taxon>Eukaryota</taxon>
        <taxon>Fungi</taxon>
        <taxon>Fungi incertae sedis</taxon>
        <taxon>Chytridiomycota</taxon>
        <taxon>Chytridiomycota incertae sedis</taxon>
        <taxon>Chytridiomycetes</taxon>
        <taxon>Rhizophydiales</taxon>
        <taxon>Terramycetaceae</taxon>
        <taxon>Boothiomyces</taxon>
    </lineage>
</organism>
<dbReference type="SUPFAM" id="SSF57959">
    <property type="entry name" value="Leucine zipper domain"/>
    <property type="match status" value="1"/>
</dbReference>
<keyword evidence="5" id="KW-0175">Coiled coil</keyword>
<name>A0AAD5UCX4_9FUNG</name>
<dbReference type="AlphaFoldDB" id="A0AAD5UCX4"/>
<dbReference type="PROSITE" id="PS50217">
    <property type="entry name" value="BZIP"/>
    <property type="match status" value="1"/>
</dbReference>
<evidence type="ECO:0000256" key="2">
    <source>
        <dbReference type="ARBA" id="ARBA00023015"/>
    </source>
</evidence>
<dbReference type="EMBL" id="JADGKB010000084">
    <property type="protein sequence ID" value="KAJ3254510.1"/>
    <property type="molecule type" value="Genomic_DNA"/>
</dbReference>
<feature type="coiled-coil region" evidence="5">
    <location>
        <begin position="192"/>
        <end position="226"/>
    </location>
</feature>
<sequence length="253" mass="28764">MIRKPLDFNLLNLPSGAAGLPTIEQTPNRFLSSIPKLELEINHFENSFVPNPARIPSPPNSVPPQIPSMKVEPMHFDLTPITPSTNVPNLHHEPVYNQHLQPQFGEKRRASIAFPPSMHQNNQPFGYQDEMIKRNRSNSFGDSTHMMMDSPPMVQQKVVQQQVSAKDRDRTSFLERNRKAALKCRLKKKNYVAGLETQVEALGKENEKLQKELAQYREQLVSLKAILSCHKDCSLPADMLKDFPDLESESTTN</sequence>
<evidence type="ECO:0000256" key="3">
    <source>
        <dbReference type="ARBA" id="ARBA00023163"/>
    </source>
</evidence>
<evidence type="ECO:0000256" key="4">
    <source>
        <dbReference type="ARBA" id="ARBA00023242"/>
    </source>
</evidence>
<keyword evidence="4" id="KW-0539">Nucleus</keyword>
<dbReference type="Gene3D" id="1.20.5.170">
    <property type="match status" value="1"/>
</dbReference>
<evidence type="ECO:0000313" key="7">
    <source>
        <dbReference type="EMBL" id="KAJ3254510.1"/>
    </source>
</evidence>
<dbReference type="InterPro" id="IPR046347">
    <property type="entry name" value="bZIP_sf"/>
</dbReference>